<keyword evidence="5" id="KW-0547">Nucleotide-binding</keyword>
<dbReference type="Pfam" id="PF00005">
    <property type="entry name" value="ABC_tran"/>
    <property type="match status" value="2"/>
</dbReference>
<dbReference type="RefSeq" id="WP_262653774.1">
    <property type="nucleotide sequence ID" value="NZ_JAOQKE010000002.1"/>
</dbReference>
<dbReference type="Proteomes" id="UP001652338">
    <property type="component" value="Unassembled WGS sequence"/>
</dbReference>
<keyword evidence="11" id="KW-1185">Reference proteome</keyword>
<keyword evidence="4" id="KW-0677">Repeat</keyword>
<dbReference type="PANTHER" id="PTHR43790:SF3">
    <property type="entry name" value="D-ALLOSE IMPORT ATP-BINDING PROTEIN ALSA-RELATED"/>
    <property type="match status" value="1"/>
</dbReference>
<protein>
    <submittedName>
        <fullName evidence="10">Sugar ABC transporter ATP-binding protein</fullName>
    </submittedName>
</protein>
<dbReference type="InterPro" id="IPR017871">
    <property type="entry name" value="ABC_transporter-like_CS"/>
</dbReference>
<gene>
    <name evidence="10" type="ORF">OCV47_03475</name>
</gene>
<evidence type="ECO:0000256" key="5">
    <source>
        <dbReference type="ARBA" id="ARBA00022741"/>
    </source>
</evidence>
<dbReference type="InterPro" id="IPR003593">
    <property type="entry name" value="AAA+_ATPase"/>
</dbReference>
<evidence type="ECO:0000256" key="2">
    <source>
        <dbReference type="ARBA" id="ARBA00022475"/>
    </source>
</evidence>
<name>A0ABT2SK29_9FIRM</name>
<dbReference type="SMART" id="SM00382">
    <property type="entry name" value="AAA"/>
    <property type="match status" value="2"/>
</dbReference>
<evidence type="ECO:0000256" key="1">
    <source>
        <dbReference type="ARBA" id="ARBA00022448"/>
    </source>
</evidence>
<comment type="caution">
    <text evidence="10">The sequence shown here is derived from an EMBL/GenBank/DDBJ whole genome shotgun (WGS) entry which is preliminary data.</text>
</comment>
<accession>A0ABT2SK29</accession>
<evidence type="ECO:0000256" key="3">
    <source>
        <dbReference type="ARBA" id="ARBA00022597"/>
    </source>
</evidence>
<dbReference type="PANTHER" id="PTHR43790">
    <property type="entry name" value="CARBOHYDRATE TRANSPORT ATP-BINDING PROTEIN MG119-RELATED"/>
    <property type="match status" value="1"/>
</dbReference>
<keyword evidence="6 10" id="KW-0067">ATP-binding</keyword>
<dbReference type="PROSITE" id="PS50893">
    <property type="entry name" value="ABC_TRANSPORTER_2"/>
    <property type="match status" value="2"/>
</dbReference>
<evidence type="ECO:0000313" key="10">
    <source>
        <dbReference type="EMBL" id="MCU6724428.1"/>
    </source>
</evidence>
<dbReference type="GO" id="GO:0005524">
    <property type="term" value="F:ATP binding"/>
    <property type="evidence" value="ECO:0007669"/>
    <property type="project" value="UniProtKB-KW"/>
</dbReference>
<dbReference type="InterPro" id="IPR003439">
    <property type="entry name" value="ABC_transporter-like_ATP-bd"/>
</dbReference>
<evidence type="ECO:0000256" key="6">
    <source>
        <dbReference type="ARBA" id="ARBA00022840"/>
    </source>
</evidence>
<sequence>MNEIIVSMNHISKSFPGVKALDDVHFELRSGEVMALLGENGAGKSTLMKILSGVYTRDDGTMEIFGKEYGDLTPKQAQEVGVAIIHQELNMCRHLSVAENMFLGRELAGKFTLDNRKMRQEAKRILDDLKIDINPDQTVGDLPVSKQQMVEIAKALSINAKILIMDEPTSALTAKEIEDLFRIIRKLKAEGRGIVYISHRLEELAEIVDRVTIMRDGQYITNGNFADMTMDQIITNMVGREIKEKFPRVSCEKGKKVFEVKHLNAGKMVQDINFSLYEGEIVGFAGLMGAGRTETTRAIFGADPKDSGEIWLDGQEIKINCPMDAIKHGVVLAPEDRKKDGLCTKLSIRQNLALPNLDMICNGLGVISSGKEDKLCEEAIQNLRIKTPNVEIDSGNLSGGNQQKVVVGKWLARNSRVVIFDEPTRGIDVGAKVEIYNLMNELKKQGIAVMFVSSEMPEVMGIADRIIVMCDGRITGEVMAQDTTQNEILTMATSFENKKIVS</sequence>
<keyword evidence="3" id="KW-0762">Sugar transport</keyword>
<dbReference type="EMBL" id="JAOQKE010000002">
    <property type="protein sequence ID" value="MCU6724428.1"/>
    <property type="molecule type" value="Genomic_DNA"/>
</dbReference>
<dbReference type="CDD" id="cd03215">
    <property type="entry name" value="ABC_Carb_Monos_II"/>
    <property type="match status" value="1"/>
</dbReference>
<proteinExistence type="predicted"/>
<evidence type="ECO:0000256" key="8">
    <source>
        <dbReference type="ARBA" id="ARBA00023136"/>
    </source>
</evidence>
<feature type="domain" description="ABC transporter" evidence="9">
    <location>
        <begin position="6"/>
        <end position="241"/>
    </location>
</feature>
<evidence type="ECO:0000256" key="4">
    <source>
        <dbReference type="ARBA" id="ARBA00022737"/>
    </source>
</evidence>
<dbReference type="SUPFAM" id="SSF52540">
    <property type="entry name" value="P-loop containing nucleoside triphosphate hydrolases"/>
    <property type="match status" value="2"/>
</dbReference>
<reference evidence="10 11" key="1">
    <citation type="journal article" date="2021" name="ISME Commun">
        <title>Automated analysis of genomic sequences facilitates high-throughput and comprehensive description of bacteria.</title>
        <authorList>
            <person name="Hitch T.C.A."/>
        </authorList>
    </citation>
    <scope>NUCLEOTIDE SEQUENCE [LARGE SCALE GENOMIC DNA]</scope>
    <source>
        <strain evidence="10 11">Sanger_29</strain>
    </source>
</reference>
<dbReference type="PROSITE" id="PS00211">
    <property type="entry name" value="ABC_TRANSPORTER_1"/>
    <property type="match status" value="1"/>
</dbReference>
<organism evidence="10 11">
    <name type="scientific">Muricoprocola aceti</name>
    <dbReference type="NCBI Taxonomy" id="2981772"/>
    <lineage>
        <taxon>Bacteria</taxon>
        <taxon>Bacillati</taxon>
        <taxon>Bacillota</taxon>
        <taxon>Clostridia</taxon>
        <taxon>Lachnospirales</taxon>
        <taxon>Lachnospiraceae</taxon>
        <taxon>Muricoprocola</taxon>
    </lineage>
</organism>
<keyword evidence="2" id="KW-1003">Cell membrane</keyword>
<dbReference type="InterPro" id="IPR050107">
    <property type="entry name" value="ABC_carbohydrate_import_ATPase"/>
</dbReference>
<keyword evidence="7" id="KW-1278">Translocase</keyword>
<keyword evidence="1" id="KW-0813">Transport</keyword>
<dbReference type="Gene3D" id="3.40.50.300">
    <property type="entry name" value="P-loop containing nucleotide triphosphate hydrolases"/>
    <property type="match status" value="2"/>
</dbReference>
<evidence type="ECO:0000313" key="11">
    <source>
        <dbReference type="Proteomes" id="UP001652338"/>
    </source>
</evidence>
<evidence type="ECO:0000259" key="9">
    <source>
        <dbReference type="PROSITE" id="PS50893"/>
    </source>
</evidence>
<evidence type="ECO:0000256" key="7">
    <source>
        <dbReference type="ARBA" id="ARBA00022967"/>
    </source>
</evidence>
<feature type="domain" description="ABC transporter" evidence="9">
    <location>
        <begin position="252"/>
        <end position="496"/>
    </location>
</feature>
<keyword evidence="8" id="KW-0472">Membrane</keyword>
<dbReference type="CDD" id="cd03216">
    <property type="entry name" value="ABC_Carb_Monos_I"/>
    <property type="match status" value="1"/>
</dbReference>
<dbReference type="InterPro" id="IPR027417">
    <property type="entry name" value="P-loop_NTPase"/>
</dbReference>